<organism evidence="7 8">
    <name type="scientific">Sphingomonas oleivorans</name>
    <dbReference type="NCBI Taxonomy" id="1735121"/>
    <lineage>
        <taxon>Bacteria</taxon>
        <taxon>Pseudomonadati</taxon>
        <taxon>Pseudomonadota</taxon>
        <taxon>Alphaproteobacteria</taxon>
        <taxon>Sphingomonadales</taxon>
        <taxon>Sphingomonadaceae</taxon>
        <taxon>Sphingomonas</taxon>
    </lineage>
</organism>
<protein>
    <recommendedName>
        <fullName evidence="3">Phospholipase D</fullName>
    </recommendedName>
    <alternativeName>
        <fullName evidence="5">Choline phosphatase</fullName>
    </alternativeName>
</protein>
<evidence type="ECO:0000259" key="6">
    <source>
        <dbReference type="PROSITE" id="PS50035"/>
    </source>
</evidence>
<evidence type="ECO:0000256" key="3">
    <source>
        <dbReference type="ARBA" id="ARBA00018392"/>
    </source>
</evidence>
<dbReference type="Pfam" id="PF13091">
    <property type="entry name" value="PLDc_2"/>
    <property type="match status" value="2"/>
</dbReference>
<dbReference type="PANTHER" id="PTHR21248">
    <property type="entry name" value="CARDIOLIPIN SYNTHASE"/>
    <property type="match status" value="1"/>
</dbReference>
<feature type="domain" description="PLD phosphodiesterase" evidence="6">
    <location>
        <begin position="117"/>
        <end position="144"/>
    </location>
</feature>
<dbReference type="InterPro" id="IPR001736">
    <property type="entry name" value="PLipase_D/transphosphatidylase"/>
</dbReference>
<comment type="subcellular location">
    <subcellularLocation>
        <location evidence="2">Secreted</location>
    </subcellularLocation>
</comment>
<dbReference type="CDD" id="cd09110">
    <property type="entry name" value="PLDc_CLS_1"/>
    <property type="match status" value="1"/>
</dbReference>
<dbReference type="AlphaFoldDB" id="A0A2T5FX59"/>
<evidence type="ECO:0000313" key="7">
    <source>
        <dbReference type="EMBL" id="PTQ10716.1"/>
    </source>
</evidence>
<dbReference type="InterPro" id="IPR025202">
    <property type="entry name" value="PLD-like_dom"/>
</dbReference>
<reference evidence="7 8" key="1">
    <citation type="submission" date="2017-09" db="EMBL/GenBank/DDBJ databases">
        <title>Sphingomonas panjinensis sp.nov., isolated from oil-contaminated soil.</title>
        <authorList>
            <person name="Wang L."/>
            <person name="Chen L."/>
        </authorList>
    </citation>
    <scope>NUCLEOTIDE SEQUENCE [LARGE SCALE GENOMIC DNA]</scope>
    <source>
        <strain evidence="7 8">FW-11</strain>
    </source>
</reference>
<evidence type="ECO:0000256" key="2">
    <source>
        <dbReference type="ARBA" id="ARBA00004613"/>
    </source>
</evidence>
<dbReference type="SUPFAM" id="SSF56024">
    <property type="entry name" value="Phospholipase D/nuclease"/>
    <property type="match status" value="2"/>
</dbReference>
<evidence type="ECO:0000256" key="5">
    <source>
        <dbReference type="ARBA" id="ARBA00029594"/>
    </source>
</evidence>
<evidence type="ECO:0000256" key="1">
    <source>
        <dbReference type="ARBA" id="ARBA00003145"/>
    </source>
</evidence>
<feature type="domain" description="PLD phosphodiesterase" evidence="6">
    <location>
        <begin position="293"/>
        <end position="319"/>
    </location>
</feature>
<dbReference type="PANTHER" id="PTHR21248:SF12">
    <property type="entry name" value="CARDIOLIPIN SYNTHASE C"/>
    <property type="match status" value="1"/>
</dbReference>
<name>A0A2T5FX59_9SPHN</name>
<dbReference type="EMBL" id="NWBU01000009">
    <property type="protein sequence ID" value="PTQ10716.1"/>
    <property type="molecule type" value="Genomic_DNA"/>
</dbReference>
<dbReference type="PROSITE" id="PS50035">
    <property type="entry name" value="PLD"/>
    <property type="match status" value="2"/>
</dbReference>
<dbReference type="Proteomes" id="UP000244162">
    <property type="component" value="Unassembled WGS sequence"/>
</dbReference>
<dbReference type="GO" id="GO:0005576">
    <property type="term" value="C:extracellular region"/>
    <property type="evidence" value="ECO:0007669"/>
    <property type="project" value="UniProtKB-SubCell"/>
</dbReference>
<comment type="caution">
    <text evidence="7">The sequence shown here is derived from an EMBL/GenBank/DDBJ whole genome shotgun (WGS) entry which is preliminary data.</text>
</comment>
<comment type="function">
    <text evidence="1">Could be a virulence factor.</text>
</comment>
<dbReference type="RefSeq" id="WP_107967739.1">
    <property type="nucleotide sequence ID" value="NZ_NWBU01000009.1"/>
</dbReference>
<dbReference type="GO" id="GO:0030572">
    <property type="term" value="F:phosphatidyltransferase activity"/>
    <property type="evidence" value="ECO:0007669"/>
    <property type="project" value="UniProtKB-ARBA"/>
</dbReference>
<gene>
    <name evidence="7" type="ORF">CLG96_09895</name>
</gene>
<keyword evidence="8" id="KW-1185">Reference proteome</keyword>
<dbReference type="Gene3D" id="3.30.870.10">
    <property type="entry name" value="Endonuclease Chain A"/>
    <property type="match status" value="2"/>
</dbReference>
<dbReference type="SMART" id="SM00155">
    <property type="entry name" value="PLDc"/>
    <property type="match status" value="2"/>
</dbReference>
<accession>A0A2T5FX59</accession>
<evidence type="ECO:0000256" key="4">
    <source>
        <dbReference type="ARBA" id="ARBA00022525"/>
    </source>
</evidence>
<dbReference type="GO" id="GO:0032049">
    <property type="term" value="P:cardiolipin biosynthetic process"/>
    <property type="evidence" value="ECO:0007669"/>
    <property type="project" value="UniProtKB-ARBA"/>
</dbReference>
<sequence length="395" mass="44785">MATKIRRRDRQGAVSDGVFDVAGNSITLLAEGPERLTALLDLIAGARSSLRLLYYIYRDDDVGRQVLQALVDALGRGVSVALIVDGFGSDATEAFFRPLEQAGANICRFLPRFGRRYLLRNHQKLALADERRVIVGGFNVEKDYFGLVSDHAWRDLGLIVEGPAAARLASYFDALSDWVHRPRARLRDLRYVLKAHSEREGAVRWLFGGPTRWLSPWALAVKQDLARAMRLDMVVAYFAPNPAMLRRIERIARRDGEARLLTAAQSDNGATIAAARHTYHRLLKRGVRIFEYLPTKLHTKLFVIDDRVHVGSANFDVRSLYLNLELMLCVEDPAFARRMRDYVEGELARSVEITRESHRRASNLIARIKWAIAYFIVAVLDGNITRRLNFEAEGR</sequence>
<dbReference type="OrthoDB" id="9814092at2"/>
<evidence type="ECO:0000313" key="8">
    <source>
        <dbReference type="Proteomes" id="UP000244162"/>
    </source>
</evidence>
<proteinExistence type="predicted"/>
<keyword evidence="4" id="KW-0964">Secreted</keyword>